<name>A0A0B5BBS6_9BACT</name>
<dbReference type="GO" id="GO:0043770">
    <property type="term" value="F:demethylmenaquinone methyltransferase activity"/>
    <property type="evidence" value="ECO:0007669"/>
    <property type="project" value="UniProtKB-UniRule"/>
</dbReference>
<dbReference type="InterPro" id="IPR029063">
    <property type="entry name" value="SAM-dependent_MTases_sf"/>
</dbReference>
<dbReference type="GO" id="GO:0008425">
    <property type="term" value="F:2-methoxy-6-polyprenyl-1,4-benzoquinol methyltransferase activity"/>
    <property type="evidence" value="ECO:0007669"/>
    <property type="project" value="TreeGrafter"/>
</dbReference>
<comment type="catalytic activity">
    <reaction evidence="5">
        <text>a 2-demethylmenaquinol + S-adenosyl-L-methionine = a menaquinol + S-adenosyl-L-homocysteine + H(+)</text>
        <dbReference type="Rhea" id="RHEA:42640"/>
        <dbReference type="Rhea" id="RHEA-COMP:9539"/>
        <dbReference type="Rhea" id="RHEA-COMP:9563"/>
        <dbReference type="ChEBI" id="CHEBI:15378"/>
        <dbReference type="ChEBI" id="CHEBI:18151"/>
        <dbReference type="ChEBI" id="CHEBI:55437"/>
        <dbReference type="ChEBI" id="CHEBI:57856"/>
        <dbReference type="ChEBI" id="CHEBI:59789"/>
        <dbReference type="EC" id="2.1.1.163"/>
    </reaction>
</comment>
<dbReference type="GO" id="GO:0009234">
    <property type="term" value="P:menaquinone biosynthetic process"/>
    <property type="evidence" value="ECO:0007669"/>
    <property type="project" value="UniProtKB-UniRule"/>
</dbReference>
<comment type="caution">
    <text evidence="5">Lacks conserved residue(s) required for the propagation of feature annotation.</text>
</comment>
<keyword evidence="8" id="KW-1185">Reference proteome</keyword>
<reference evidence="7 8" key="1">
    <citation type="journal article" date="2015" name="Genome Announc.">
        <title>Complete Genome of Geobacter pickeringii G13T, a Metal-Reducing Isolate from Sedimentary Kaolin Deposits.</title>
        <authorList>
            <person name="Badalamenti J.P."/>
            <person name="Bond D.R."/>
        </authorList>
    </citation>
    <scope>NUCLEOTIDE SEQUENCE [LARGE SCALE GENOMIC DNA]</scope>
    <source>
        <strain evidence="7 8">G13</strain>
    </source>
</reference>
<dbReference type="PANTHER" id="PTHR43591">
    <property type="entry name" value="METHYLTRANSFERASE"/>
    <property type="match status" value="1"/>
</dbReference>
<dbReference type="UniPathway" id="UPA00079">
    <property type="reaction ID" value="UER00169"/>
</dbReference>
<comment type="pathway">
    <text evidence="5">Quinol/quinone metabolism; menaquinone biosynthesis; menaquinol from 1,4-dihydroxy-2-naphthoate: step 2/2.</text>
</comment>
<evidence type="ECO:0000256" key="1">
    <source>
        <dbReference type="ARBA" id="ARBA00022428"/>
    </source>
</evidence>
<keyword evidence="7" id="KW-0830">Ubiquinone</keyword>
<keyword evidence="4 5" id="KW-0949">S-adenosyl-L-methionine</keyword>
<dbReference type="PROSITE" id="PS01183">
    <property type="entry name" value="UBIE_1"/>
    <property type="match status" value="1"/>
</dbReference>
<keyword evidence="6" id="KW-0812">Transmembrane</keyword>
<dbReference type="CDD" id="cd02440">
    <property type="entry name" value="AdoMet_MTases"/>
    <property type="match status" value="1"/>
</dbReference>
<keyword evidence="2 5" id="KW-0489">Methyltransferase</keyword>
<evidence type="ECO:0000256" key="4">
    <source>
        <dbReference type="ARBA" id="ARBA00022691"/>
    </source>
</evidence>
<evidence type="ECO:0000313" key="7">
    <source>
        <dbReference type="EMBL" id="AJE03962.1"/>
    </source>
</evidence>
<dbReference type="Gene3D" id="3.40.50.150">
    <property type="entry name" value="Vaccinia Virus protein VP39"/>
    <property type="match status" value="1"/>
</dbReference>
<comment type="similarity">
    <text evidence="5">Belongs to the class I-like SAM-binding methyltransferase superfamily. MenG/UbiE family.</text>
</comment>
<accession>A0A0B5BBS6</accession>
<feature type="binding site" evidence="5">
    <location>
        <position position="60"/>
    </location>
    <ligand>
        <name>S-adenosyl-L-methionine</name>
        <dbReference type="ChEBI" id="CHEBI:59789"/>
    </ligand>
</feature>
<dbReference type="OrthoDB" id="9808140at2"/>
<keyword evidence="6" id="KW-1133">Transmembrane helix</keyword>
<dbReference type="GO" id="GO:0032259">
    <property type="term" value="P:methylation"/>
    <property type="evidence" value="ECO:0007669"/>
    <property type="project" value="UniProtKB-KW"/>
</dbReference>
<dbReference type="EMBL" id="CP009788">
    <property type="protein sequence ID" value="AJE03962.1"/>
    <property type="molecule type" value="Genomic_DNA"/>
</dbReference>
<evidence type="ECO:0000313" key="8">
    <source>
        <dbReference type="Proteomes" id="UP000057609"/>
    </source>
</evidence>
<organism evidence="7 8">
    <name type="scientific">Geobacter pickeringii</name>
    <dbReference type="NCBI Taxonomy" id="345632"/>
    <lineage>
        <taxon>Bacteria</taxon>
        <taxon>Pseudomonadati</taxon>
        <taxon>Thermodesulfobacteriota</taxon>
        <taxon>Desulfuromonadia</taxon>
        <taxon>Geobacterales</taxon>
        <taxon>Geobacteraceae</taxon>
        <taxon>Geobacter</taxon>
    </lineage>
</organism>
<dbReference type="NCBIfam" id="TIGR01934">
    <property type="entry name" value="MenG_MenH_UbiE"/>
    <property type="match status" value="1"/>
</dbReference>
<comment type="function">
    <text evidence="5">Methyltransferase required for the conversion of demethylmenaquinol (DMKH2) to menaquinol (MKH2).</text>
</comment>
<gene>
    <name evidence="5" type="primary">menG</name>
    <name evidence="7" type="ORF">GPICK_11895</name>
</gene>
<dbReference type="STRING" id="345632.GPICK_11895"/>
<dbReference type="KEGG" id="gpi:GPICK_11895"/>
<dbReference type="Pfam" id="PF01209">
    <property type="entry name" value="Ubie_methyltran"/>
    <property type="match status" value="1"/>
</dbReference>
<sequence>MYKLSEKGERIREMFSDIAPRYDFLNRLLSLGIDRRWRRVAVRLAKWSDGGKVLDVATGTGDVALEIARQTPPSVSIVGIDFSEGMVALGREKVAHSPYAGRITMEIAPCEAIPFPDGTFDSVTIAFGIRNVVDRARGLSEMLRILKPGGRAVILEFSTPRSLLFKKIYYFYFLRVLPVIGGLFSRFSAYKYLPDSVLEFPTQGEFQSLMESVGFRNTAYRDLTFGIATVYTGEKTAK</sequence>
<dbReference type="Proteomes" id="UP000057609">
    <property type="component" value="Chromosome"/>
</dbReference>
<proteinExistence type="inferred from homology"/>
<feature type="transmembrane region" description="Helical" evidence="6">
    <location>
        <begin position="169"/>
        <end position="189"/>
    </location>
</feature>
<dbReference type="SUPFAM" id="SSF53335">
    <property type="entry name" value="S-adenosyl-L-methionine-dependent methyltransferases"/>
    <property type="match status" value="1"/>
</dbReference>
<evidence type="ECO:0000256" key="3">
    <source>
        <dbReference type="ARBA" id="ARBA00022679"/>
    </source>
</evidence>
<keyword evidence="1 5" id="KW-0474">Menaquinone biosynthesis</keyword>
<dbReference type="PROSITE" id="PS51608">
    <property type="entry name" value="SAM_MT_UBIE"/>
    <property type="match status" value="1"/>
</dbReference>
<dbReference type="InterPro" id="IPR004033">
    <property type="entry name" value="UbiE/COQ5_MeTrFase"/>
</dbReference>
<dbReference type="EC" id="2.1.1.163" evidence="5"/>
<protein>
    <recommendedName>
        <fullName evidence="5">Demethylmenaquinone methyltransferase</fullName>
        <ecNumber evidence="5">2.1.1.163</ecNumber>
    </recommendedName>
</protein>
<dbReference type="HOGENOM" id="CLU_037990_0_0_7"/>
<evidence type="ECO:0000256" key="6">
    <source>
        <dbReference type="SAM" id="Phobius"/>
    </source>
</evidence>
<dbReference type="AlphaFoldDB" id="A0A0B5BBS6"/>
<feature type="binding site" evidence="5">
    <location>
        <position position="81"/>
    </location>
    <ligand>
        <name>S-adenosyl-L-methionine</name>
        <dbReference type="ChEBI" id="CHEBI:59789"/>
    </ligand>
</feature>
<dbReference type="HAMAP" id="MF_01813">
    <property type="entry name" value="MenG_UbiE_methyltr"/>
    <property type="match status" value="1"/>
</dbReference>
<dbReference type="InterPro" id="IPR023576">
    <property type="entry name" value="UbiE/COQ5_MeTrFase_CS"/>
</dbReference>
<evidence type="ECO:0000256" key="5">
    <source>
        <dbReference type="HAMAP-Rule" id="MF_01813"/>
    </source>
</evidence>
<dbReference type="RefSeq" id="WP_039743482.1">
    <property type="nucleotide sequence ID" value="NZ_CP009788.1"/>
</dbReference>
<keyword evidence="6" id="KW-0472">Membrane</keyword>
<evidence type="ECO:0000256" key="2">
    <source>
        <dbReference type="ARBA" id="ARBA00022603"/>
    </source>
</evidence>
<dbReference type="UniPathway" id="UPA00232"/>
<dbReference type="PANTHER" id="PTHR43591:SF24">
    <property type="entry name" value="2-METHOXY-6-POLYPRENYL-1,4-BENZOQUINOL METHYLASE, MITOCHONDRIAL"/>
    <property type="match status" value="1"/>
</dbReference>
<keyword evidence="3 5" id="KW-0808">Transferase</keyword>
<dbReference type="NCBIfam" id="NF001244">
    <property type="entry name" value="PRK00216.1-5"/>
    <property type="match status" value="1"/>
</dbReference>